<dbReference type="InterPro" id="IPR011009">
    <property type="entry name" value="Kinase-like_dom_sf"/>
</dbReference>
<dbReference type="Pfam" id="PF00069">
    <property type="entry name" value="Pkinase"/>
    <property type="match status" value="2"/>
</dbReference>
<dbReference type="PANTHER" id="PTHR24363:SF0">
    <property type="entry name" value="SERINE_THREONINE KINASE LIKE DOMAIN CONTAINING 1"/>
    <property type="match status" value="1"/>
</dbReference>
<dbReference type="NCBIfam" id="NF045510">
    <property type="entry name" value="4Cys_prefix_kin"/>
    <property type="match status" value="1"/>
</dbReference>
<dbReference type="Gene3D" id="1.10.510.10">
    <property type="entry name" value="Transferase(Phosphotransferase) domain 1"/>
    <property type="match status" value="1"/>
</dbReference>
<sequence>MTYCVIPGCISPQNPDSAKFCSNCGYKLRLKDRYRPLYPIGRGGFGRTFLAVDEDIPSQPHCVIKQFYLESQHRGVSQKAIELFHQEAVRLDELGKHPQIPSLLAHFEQNEQLYLIQEWIAGQTLSKELQQQQIYNEKQIWALLQDILPVLQYIHQHQVIHRDIKPENIIRRDSSTKANVAQSPGISYSSPTVPLSQNLIIQSQRNPRRLSSNKTQRLPLTESKELVLIDFGIAKFITDTANGQTGTVIGTPEYMAPEQIRGKAFPASDLYSLGVTCLHLLTGVPPLDMHDSLNNCWVWRDFLPSGKSVSKHLGNILDKLVHNTVKKRYQSADQVLQALNSTSPAIQPVIHACASQRLISAVDLDYTRLQDLLARKKWQDADQETWDMLCQLVNKTPGYYLNKQDIANLPCDQLLKIDQLWINYSGGRFGFSVQSRIYEAVGEDYYSFCDCISWPVHNSHLRDQDFEFQLQAQVGHLPSRRWVGGFDWWLHAGAVARKLAQCNIL</sequence>
<comment type="catalytic activity">
    <reaction evidence="8">
        <text>L-seryl-[protein] + ATP = O-phospho-L-seryl-[protein] + ADP + H(+)</text>
        <dbReference type="Rhea" id="RHEA:17989"/>
        <dbReference type="Rhea" id="RHEA-COMP:9863"/>
        <dbReference type="Rhea" id="RHEA-COMP:11604"/>
        <dbReference type="ChEBI" id="CHEBI:15378"/>
        <dbReference type="ChEBI" id="CHEBI:29999"/>
        <dbReference type="ChEBI" id="CHEBI:30616"/>
        <dbReference type="ChEBI" id="CHEBI:83421"/>
        <dbReference type="ChEBI" id="CHEBI:456216"/>
        <dbReference type="EC" id="2.7.11.1"/>
    </reaction>
</comment>
<dbReference type="CDD" id="cd14014">
    <property type="entry name" value="STKc_PknB_like"/>
    <property type="match status" value="1"/>
</dbReference>
<dbReference type="EC" id="2.7.11.1" evidence="1"/>
<organism evidence="11 12">
    <name type="scientific">Moorena producens 3L</name>
    <dbReference type="NCBI Taxonomy" id="489825"/>
    <lineage>
        <taxon>Bacteria</taxon>
        <taxon>Bacillati</taxon>
        <taxon>Cyanobacteriota</taxon>
        <taxon>Cyanophyceae</taxon>
        <taxon>Coleofasciculales</taxon>
        <taxon>Coleofasciculaceae</taxon>
        <taxon>Moorena</taxon>
    </lineage>
</organism>
<dbReference type="HOGENOM" id="CLU_000288_135_5_3"/>
<dbReference type="SMART" id="SM00220">
    <property type="entry name" value="S_TKc"/>
    <property type="match status" value="1"/>
</dbReference>
<evidence type="ECO:0000256" key="3">
    <source>
        <dbReference type="ARBA" id="ARBA00022679"/>
    </source>
</evidence>
<dbReference type="PANTHER" id="PTHR24363">
    <property type="entry name" value="SERINE/THREONINE PROTEIN KINASE"/>
    <property type="match status" value="1"/>
</dbReference>
<evidence type="ECO:0000256" key="9">
    <source>
        <dbReference type="PROSITE-ProRule" id="PRU10141"/>
    </source>
</evidence>
<dbReference type="Pfam" id="PF05419">
    <property type="entry name" value="GUN4"/>
    <property type="match status" value="1"/>
</dbReference>
<dbReference type="RefSeq" id="WP_008188119.1">
    <property type="nucleotide sequence ID" value="NZ_GL890956.1"/>
</dbReference>
<dbReference type="PROSITE" id="PS00107">
    <property type="entry name" value="PROTEIN_KINASE_ATP"/>
    <property type="match status" value="1"/>
</dbReference>
<keyword evidence="5 11" id="KW-0418">Kinase</keyword>
<comment type="catalytic activity">
    <reaction evidence="7">
        <text>L-threonyl-[protein] + ATP = O-phospho-L-threonyl-[protein] + ADP + H(+)</text>
        <dbReference type="Rhea" id="RHEA:46608"/>
        <dbReference type="Rhea" id="RHEA-COMP:11060"/>
        <dbReference type="Rhea" id="RHEA-COMP:11605"/>
        <dbReference type="ChEBI" id="CHEBI:15378"/>
        <dbReference type="ChEBI" id="CHEBI:30013"/>
        <dbReference type="ChEBI" id="CHEBI:30616"/>
        <dbReference type="ChEBI" id="CHEBI:61977"/>
        <dbReference type="ChEBI" id="CHEBI:456216"/>
        <dbReference type="EC" id="2.7.11.1"/>
    </reaction>
</comment>
<dbReference type="CDD" id="cd16383">
    <property type="entry name" value="GUN4"/>
    <property type="match status" value="1"/>
</dbReference>
<evidence type="ECO:0000256" key="2">
    <source>
        <dbReference type="ARBA" id="ARBA00022527"/>
    </source>
</evidence>
<dbReference type="InterPro" id="IPR000719">
    <property type="entry name" value="Prot_kinase_dom"/>
</dbReference>
<dbReference type="Proteomes" id="UP000003959">
    <property type="component" value="Unassembled WGS sequence"/>
</dbReference>
<dbReference type="OrthoDB" id="437733at2"/>
<accession>F4XYV0</accession>
<evidence type="ECO:0000256" key="5">
    <source>
        <dbReference type="ARBA" id="ARBA00022777"/>
    </source>
</evidence>
<dbReference type="GO" id="GO:0005524">
    <property type="term" value="F:ATP binding"/>
    <property type="evidence" value="ECO:0007669"/>
    <property type="project" value="UniProtKB-UniRule"/>
</dbReference>
<evidence type="ECO:0000313" key="12">
    <source>
        <dbReference type="Proteomes" id="UP000003959"/>
    </source>
</evidence>
<dbReference type="InterPro" id="IPR008629">
    <property type="entry name" value="GUN4-like"/>
</dbReference>
<evidence type="ECO:0000256" key="6">
    <source>
        <dbReference type="ARBA" id="ARBA00022840"/>
    </source>
</evidence>
<dbReference type="PROSITE" id="PS50011">
    <property type="entry name" value="PROTEIN_KINASE_DOM"/>
    <property type="match status" value="1"/>
</dbReference>
<dbReference type="Gene3D" id="3.30.200.20">
    <property type="entry name" value="Phosphorylase Kinase, domain 1"/>
    <property type="match status" value="1"/>
</dbReference>
<feature type="binding site" evidence="9">
    <location>
        <position position="65"/>
    </location>
    <ligand>
        <name>ATP</name>
        <dbReference type="ChEBI" id="CHEBI:30616"/>
    </ligand>
</feature>
<evidence type="ECO:0000313" key="11">
    <source>
        <dbReference type="EMBL" id="EGJ30241.1"/>
    </source>
</evidence>
<keyword evidence="4 9" id="KW-0547">Nucleotide-binding</keyword>
<evidence type="ECO:0000256" key="7">
    <source>
        <dbReference type="ARBA" id="ARBA00047899"/>
    </source>
</evidence>
<name>F4XYV0_9CYAN</name>
<reference evidence="12" key="1">
    <citation type="journal article" date="2011" name="Proc. Natl. Acad. Sci. U.S.A.">
        <title>Genomic insights into the physiology and ecology of the marine filamentous cyanobacterium Lyngbya majuscula.</title>
        <authorList>
            <person name="Jones A.C."/>
            <person name="Monroe E.A."/>
            <person name="Podell S."/>
            <person name="Hess W.R."/>
            <person name="Klages S."/>
            <person name="Esquenazi E."/>
            <person name="Niessen S."/>
            <person name="Hoover H."/>
            <person name="Rothmann M."/>
            <person name="Lasken R.S."/>
            <person name="Yates J.R.III."/>
            <person name="Reinhardt R."/>
            <person name="Kube M."/>
            <person name="Burkart M.D."/>
            <person name="Allen E.E."/>
            <person name="Dorrestein P.C."/>
            <person name="Gerwick W.H."/>
            <person name="Gerwick L."/>
        </authorList>
    </citation>
    <scope>NUCLEOTIDE SEQUENCE [LARGE SCALE GENOMIC DNA]</scope>
    <source>
        <strain evidence="12">3L</strain>
    </source>
</reference>
<keyword evidence="2 11" id="KW-0723">Serine/threonine-protein kinase</keyword>
<evidence type="ECO:0000256" key="1">
    <source>
        <dbReference type="ARBA" id="ARBA00012513"/>
    </source>
</evidence>
<keyword evidence="12" id="KW-1185">Reference proteome</keyword>
<keyword evidence="6 9" id="KW-0067">ATP-binding</keyword>
<keyword evidence="3" id="KW-0808">Transferase</keyword>
<dbReference type="Gene3D" id="1.10.10.1770">
    <property type="entry name" value="Gun4-like"/>
    <property type="match status" value="1"/>
</dbReference>
<dbReference type="InterPro" id="IPR037215">
    <property type="entry name" value="GUN4-like_sf"/>
</dbReference>
<evidence type="ECO:0000256" key="8">
    <source>
        <dbReference type="ARBA" id="ARBA00048679"/>
    </source>
</evidence>
<dbReference type="InterPro" id="IPR017441">
    <property type="entry name" value="Protein_kinase_ATP_BS"/>
</dbReference>
<protein>
    <recommendedName>
        <fullName evidence="1">non-specific serine/threonine protein kinase</fullName>
        <ecNumber evidence="1">2.7.11.1</ecNumber>
    </recommendedName>
</protein>
<dbReference type="eggNOG" id="COG0515">
    <property type="taxonomic scope" value="Bacteria"/>
</dbReference>
<feature type="domain" description="Protein kinase" evidence="10">
    <location>
        <begin position="34"/>
        <end position="346"/>
    </location>
</feature>
<dbReference type="EMBL" id="GL890956">
    <property type="protein sequence ID" value="EGJ30241.1"/>
    <property type="molecule type" value="Genomic_DNA"/>
</dbReference>
<evidence type="ECO:0000259" key="10">
    <source>
        <dbReference type="PROSITE" id="PS50011"/>
    </source>
</evidence>
<dbReference type="SUPFAM" id="SSF56112">
    <property type="entry name" value="Protein kinase-like (PK-like)"/>
    <property type="match status" value="1"/>
</dbReference>
<dbReference type="AlphaFoldDB" id="F4XYV0"/>
<evidence type="ECO:0000256" key="4">
    <source>
        <dbReference type="ARBA" id="ARBA00022741"/>
    </source>
</evidence>
<gene>
    <name evidence="11" type="ORF">LYNGBM3L_52960</name>
</gene>
<dbReference type="SUPFAM" id="SSF140869">
    <property type="entry name" value="GUN4-like"/>
    <property type="match status" value="1"/>
</dbReference>
<dbReference type="Gene3D" id="1.25.40.620">
    <property type="match status" value="1"/>
</dbReference>
<proteinExistence type="predicted"/>
<dbReference type="GO" id="GO:0004674">
    <property type="term" value="F:protein serine/threonine kinase activity"/>
    <property type="evidence" value="ECO:0007669"/>
    <property type="project" value="UniProtKB-KW"/>
</dbReference>